<keyword evidence="4 13" id="KW-0436">Ligase</keyword>
<dbReference type="PRINTS" id="PR00985">
    <property type="entry name" value="TRNASYNTHLEU"/>
</dbReference>
<dbReference type="Pfam" id="PF13603">
    <property type="entry name" value="tRNA-synt_1_2"/>
    <property type="match status" value="1"/>
</dbReference>
<dbReference type="EC" id="6.1.1.4" evidence="2"/>
<dbReference type="GO" id="GO:0005829">
    <property type="term" value="C:cytosol"/>
    <property type="evidence" value="ECO:0007669"/>
    <property type="project" value="TreeGrafter"/>
</dbReference>
<dbReference type="Pfam" id="PF08264">
    <property type="entry name" value="Anticodon_1"/>
    <property type="match status" value="1"/>
</dbReference>
<evidence type="ECO:0000259" key="11">
    <source>
        <dbReference type="Pfam" id="PF08264"/>
    </source>
</evidence>
<evidence type="ECO:0000313" key="14">
    <source>
        <dbReference type="Proteomes" id="UP001174909"/>
    </source>
</evidence>
<dbReference type="FunFam" id="1.10.730.10:FF:000011">
    <property type="entry name" value="Leucine--tRNA ligase chloroplastic/mitochondrial"/>
    <property type="match status" value="1"/>
</dbReference>
<keyword evidence="6" id="KW-0067">ATP-binding</keyword>
<dbReference type="InterPro" id="IPR013155">
    <property type="entry name" value="M/V/L/I-tRNA-synth_anticd-bd"/>
</dbReference>
<sequence>MTTGQRQVELRFDAVAIDRKWQERWERDGIYRVEDEDPRPKWFEMTMYPYPSGDLHIGHWYALAPSDAHARFRRMQGYNVLHPIGFDAFGLPAENAAISRGIHPYEWTMSNVDNMRRQLRSIGAVYDWDREVVCCLPEYYRWNQWFFIKLYEQGLAYRAKAPVVWCPSCQTVLANEQVLNGVCERCDTPITRRDLEQWFLRITDYADQLLNFDTLEEWPDKILTMQRNWIGRSEGVEIGFDISENGLDEREIKTFTTRIDTIFGVTFLVLAPEHPLVTLLTSNSRREEVEAYIAQARRTSEIDRLSTDKDKTGVFIGSYARNRLNGEQVPIYIADYVLTTYGTGAVMGVPAHDSRDLAFARKYRLPIRTVIAPIEWDGSEPKDAYLGEGFMTNSGAYDGMTDQEGMKAVANDVERRGWGRRAVTYRLRDWLISRQRYWGTPIPMVYCDACGVSPVAEVDLPVLLPEDAEFRPTGESPLAINADFVNTECPQCGGPGRRETDTMDTFMDSSWYMLRYCSPRYDGGPFAPQAASDWMPVRQYTGGAEHAVMHLLYSRFFIKALRDMDMLNIDEPFLRLFNQGVILGQDHEKMSKSRGNVVNPDDVIDQVGADAVRCFLMFIGPWDQGGPWSDEGINGVVRWLNRVWTVVEQDAALLDQAPSDPVAVRETQRVLHQTIRKCYQELDRFKFNTAIAALMELLNHLNKVWNDRSVDSSIWQECVEKFLLMLAPMAPHVAEEMWERTGHAYSIHQQLFPTWDDELAAEEEITLVVQVNGKVRDRIPVPAGIAEADARELALGSQRVQSHIDGKTLKNVVYVPGRLVNVVVG</sequence>
<comment type="catalytic activity">
    <reaction evidence="9">
        <text>tRNA(Leu) + L-leucine + ATP = L-leucyl-tRNA(Leu) + AMP + diphosphate</text>
        <dbReference type="Rhea" id="RHEA:11688"/>
        <dbReference type="Rhea" id="RHEA-COMP:9613"/>
        <dbReference type="Rhea" id="RHEA-COMP:9622"/>
        <dbReference type="ChEBI" id="CHEBI:30616"/>
        <dbReference type="ChEBI" id="CHEBI:33019"/>
        <dbReference type="ChEBI" id="CHEBI:57427"/>
        <dbReference type="ChEBI" id="CHEBI:78442"/>
        <dbReference type="ChEBI" id="CHEBI:78494"/>
        <dbReference type="ChEBI" id="CHEBI:456215"/>
        <dbReference type="EC" id="6.1.1.4"/>
    </reaction>
</comment>
<dbReference type="Gene3D" id="1.10.730.10">
    <property type="entry name" value="Isoleucyl-tRNA Synthetase, Domain 1"/>
    <property type="match status" value="1"/>
</dbReference>
<dbReference type="SUPFAM" id="SSF50677">
    <property type="entry name" value="ValRS/IleRS/LeuRS editing domain"/>
    <property type="match status" value="1"/>
</dbReference>
<dbReference type="Proteomes" id="UP001174909">
    <property type="component" value="Unassembled WGS sequence"/>
</dbReference>
<evidence type="ECO:0000256" key="4">
    <source>
        <dbReference type="ARBA" id="ARBA00022598"/>
    </source>
</evidence>
<dbReference type="SUPFAM" id="SSF52374">
    <property type="entry name" value="Nucleotidylyl transferase"/>
    <property type="match status" value="1"/>
</dbReference>
<dbReference type="GO" id="GO:0005739">
    <property type="term" value="C:mitochondrion"/>
    <property type="evidence" value="ECO:0007669"/>
    <property type="project" value="UniProtKB-ARBA"/>
</dbReference>
<evidence type="ECO:0000256" key="8">
    <source>
        <dbReference type="ARBA" id="ARBA00023146"/>
    </source>
</evidence>
<dbReference type="HAMAP" id="MF_00049_B">
    <property type="entry name" value="Leu_tRNA_synth_B"/>
    <property type="match status" value="1"/>
</dbReference>
<evidence type="ECO:0000256" key="2">
    <source>
        <dbReference type="ARBA" id="ARBA00013164"/>
    </source>
</evidence>
<keyword evidence="14" id="KW-1185">Reference proteome</keyword>
<dbReference type="AlphaFoldDB" id="A0AA35TYY8"/>
<keyword evidence="5" id="KW-0547">Nucleotide-binding</keyword>
<proteinExistence type="inferred from homology"/>
<evidence type="ECO:0000256" key="5">
    <source>
        <dbReference type="ARBA" id="ARBA00022741"/>
    </source>
</evidence>
<dbReference type="CDD" id="cd07958">
    <property type="entry name" value="Anticodon_Ia_Leu_BEm"/>
    <property type="match status" value="1"/>
</dbReference>
<dbReference type="GO" id="GO:0002161">
    <property type="term" value="F:aminoacyl-tRNA deacylase activity"/>
    <property type="evidence" value="ECO:0007669"/>
    <property type="project" value="InterPro"/>
</dbReference>
<evidence type="ECO:0000256" key="7">
    <source>
        <dbReference type="ARBA" id="ARBA00022917"/>
    </source>
</evidence>
<reference evidence="13" key="1">
    <citation type="submission" date="2023-03" db="EMBL/GenBank/DDBJ databases">
        <authorList>
            <person name="Steffen K."/>
            <person name="Cardenas P."/>
        </authorList>
    </citation>
    <scope>NUCLEOTIDE SEQUENCE</scope>
</reference>
<dbReference type="InterPro" id="IPR002300">
    <property type="entry name" value="aa-tRNA-synth_Ia"/>
</dbReference>
<dbReference type="FunFam" id="3.40.50.620:FF:000003">
    <property type="entry name" value="Leucine--tRNA ligase"/>
    <property type="match status" value="1"/>
</dbReference>
<dbReference type="PANTHER" id="PTHR43740:SF2">
    <property type="entry name" value="LEUCINE--TRNA LIGASE, MITOCHONDRIAL"/>
    <property type="match status" value="1"/>
</dbReference>
<keyword evidence="7" id="KW-0648">Protein biosynthesis</keyword>
<dbReference type="InterPro" id="IPR025709">
    <property type="entry name" value="Leu_tRNA-synth_edit"/>
</dbReference>
<feature type="domain" description="Aminoacyl-tRNA synthetase class Ia" evidence="10">
    <location>
        <begin position="427"/>
        <end position="617"/>
    </location>
</feature>
<evidence type="ECO:0000256" key="6">
    <source>
        <dbReference type="ARBA" id="ARBA00022840"/>
    </source>
</evidence>
<dbReference type="Gene3D" id="3.10.20.590">
    <property type="match status" value="1"/>
</dbReference>
<evidence type="ECO:0000259" key="12">
    <source>
        <dbReference type="Pfam" id="PF13603"/>
    </source>
</evidence>
<gene>
    <name evidence="13" type="ORF">GBAR_LOCUS31099</name>
</gene>
<dbReference type="GO" id="GO:0006429">
    <property type="term" value="P:leucyl-tRNA aminoacylation"/>
    <property type="evidence" value="ECO:0007669"/>
    <property type="project" value="InterPro"/>
</dbReference>
<organism evidence="13 14">
    <name type="scientific">Geodia barretti</name>
    <name type="common">Barrett's horny sponge</name>
    <dbReference type="NCBI Taxonomy" id="519541"/>
    <lineage>
        <taxon>Eukaryota</taxon>
        <taxon>Metazoa</taxon>
        <taxon>Porifera</taxon>
        <taxon>Demospongiae</taxon>
        <taxon>Heteroscleromorpha</taxon>
        <taxon>Tetractinellida</taxon>
        <taxon>Astrophorina</taxon>
        <taxon>Geodiidae</taxon>
        <taxon>Geodia</taxon>
    </lineage>
</organism>
<dbReference type="EMBL" id="CASHTH010004421">
    <property type="protein sequence ID" value="CAI8057088.1"/>
    <property type="molecule type" value="Genomic_DNA"/>
</dbReference>
<dbReference type="InterPro" id="IPR002302">
    <property type="entry name" value="Leu-tRNA-ligase"/>
</dbReference>
<name>A0AA35TYY8_GEOBA</name>
<comment type="caution">
    <text evidence="13">The sequence shown here is derived from an EMBL/GenBank/DDBJ whole genome shotgun (WGS) entry which is preliminary data.</text>
</comment>
<feature type="domain" description="Aminoacyl-tRNA synthetase class Ia" evidence="10">
    <location>
        <begin position="20"/>
        <end position="218"/>
    </location>
</feature>
<dbReference type="Gene3D" id="3.40.50.620">
    <property type="entry name" value="HUPs"/>
    <property type="match status" value="2"/>
</dbReference>
<dbReference type="InterPro" id="IPR009008">
    <property type="entry name" value="Val/Leu/Ile-tRNA-synth_edit"/>
</dbReference>
<keyword evidence="8" id="KW-0030">Aminoacyl-tRNA synthetase</keyword>
<evidence type="ECO:0000259" key="10">
    <source>
        <dbReference type="Pfam" id="PF00133"/>
    </source>
</evidence>
<evidence type="ECO:0000313" key="13">
    <source>
        <dbReference type="EMBL" id="CAI8057088.1"/>
    </source>
</evidence>
<dbReference type="Pfam" id="PF00133">
    <property type="entry name" value="tRNA-synt_1"/>
    <property type="match status" value="2"/>
</dbReference>
<keyword evidence="3" id="KW-0963">Cytoplasm</keyword>
<comment type="similarity">
    <text evidence="1">Belongs to the class-I aminoacyl-tRNA synthetase family.</text>
</comment>
<protein>
    <recommendedName>
        <fullName evidence="2">leucine--tRNA ligase</fullName>
        <ecNumber evidence="2">6.1.1.4</ecNumber>
    </recommendedName>
</protein>
<evidence type="ECO:0000256" key="1">
    <source>
        <dbReference type="ARBA" id="ARBA00005594"/>
    </source>
</evidence>
<evidence type="ECO:0000256" key="3">
    <source>
        <dbReference type="ARBA" id="ARBA00022490"/>
    </source>
</evidence>
<feature type="domain" description="Leucyl-tRNA synthetase editing" evidence="12">
    <location>
        <begin position="227"/>
        <end position="413"/>
    </location>
</feature>
<evidence type="ECO:0000256" key="9">
    <source>
        <dbReference type="ARBA" id="ARBA00047469"/>
    </source>
</evidence>
<dbReference type="FunFam" id="3.40.50.620:FF:000056">
    <property type="entry name" value="Leucine--tRNA ligase"/>
    <property type="match status" value="1"/>
</dbReference>
<accession>A0AA35TYY8</accession>
<feature type="domain" description="Methionyl/Valyl/Leucyl/Isoleucyl-tRNA synthetase anticodon-binding" evidence="11">
    <location>
        <begin position="670"/>
        <end position="783"/>
    </location>
</feature>
<dbReference type="GO" id="GO:0004823">
    <property type="term" value="F:leucine-tRNA ligase activity"/>
    <property type="evidence" value="ECO:0007669"/>
    <property type="project" value="UniProtKB-EC"/>
</dbReference>
<dbReference type="PANTHER" id="PTHR43740">
    <property type="entry name" value="LEUCYL-TRNA SYNTHETASE"/>
    <property type="match status" value="1"/>
</dbReference>
<dbReference type="NCBIfam" id="TIGR00396">
    <property type="entry name" value="leuS_bact"/>
    <property type="match status" value="1"/>
</dbReference>
<dbReference type="GO" id="GO:0005524">
    <property type="term" value="F:ATP binding"/>
    <property type="evidence" value="ECO:0007669"/>
    <property type="project" value="UniProtKB-KW"/>
</dbReference>
<dbReference type="InterPro" id="IPR009080">
    <property type="entry name" value="tRNAsynth_Ia_anticodon-bd"/>
</dbReference>
<dbReference type="InterPro" id="IPR014729">
    <property type="entry name" value="Rossmann-like_a/b/a_fold"/>
</dbReference>
<dbReference type="SUPFAM" id="SSF47323">
    <property type="entry name" value="Anticodon-binding domain of a subclass of class I aminoacyl-tRNA synthetases"/>
    <property type="match status" value="1"/>
</dbReference>
<dbReference type="CDD" id="cd00812">
    <property type="entry name" value="LeuRS_core"/>
    <property type="match status" value="1"/>
</dbReference>